<dbReference type="AlphaFoldDB" id="E6QL22"/>
<evidence type="ECO:0000259" key="1">
    <source>
        <dbReference type="Pfam" id="PF00326"/>
    </source>
</evidence>
<dbReference type="InterPro" id="IPR002469">
    <property type="entry name" value="Peptidase_S9B_N"/>
</dbReference>
<dbReference type="SUPFAM" id="SSF82171">
    <property type="entry name" value="DPP6 N-terminal domain-like"/>
    <property type="match status" value="1"/>
</dbReference>
<comment type="caution">
    <text evidence="3">The sequence shown here is derived from an EMBL/GenBank/DDBJ whole genome shotgun (WGS) entry which is preliminary data.</text>
</comment>
<dbReference type="EMBL" id="CABQ01000163">
    <property type="protein sequence ID" value="CBI07942.1"/>
    <property type="molecule type" value="Genomic_DNA"/>
</dbReference>
<gene>
    <name evidence="3" type="ORF">CARN6_1354</name>
</gene>
<dbReference type="InterPro" id="IPR001375">
    <property type="entry name" value="Peptidase_S9_cat"/>
</dbReference>
<dbReference type="PANTHER" id="PTHR11731">
    <property type="entry name" value="PROTEASE FAMILY S9B,C DIPEPTIDYL-PEPTIDASE IV-RELATED"/>
    <property type="match status" value="1"/>
</dbReference>
<dbReference type="Gene3D" id="3.40.50.1820">
    <property type="entry name" value="alpha/beta hydrolase"/>
    <property type="match status" value="1"/>
</dbReference>
<dbReference type="GO" id="GO:0006508">
    <property type="term" value="P:proteolysis"/>
    <property type="evidence" value="ECO:0007669"/>
    <property type="project" value="InterPro"/>
</dbReference>
<name>E6QL22_9ZZZZ</name>
<dbReference type="PANTHER" id="PTHR11731:SF193">
    <property type="entry name" value="DIPEPTIDYL PEPTIDASE 9"/>
    <property type="match status" value="1"/>
</dbReference>
<dbReference type="Gene3D" id="2.140.10.30">
    <property type="entry name" value="Dipeptidylpeptidase IV, N-terminal domain"/>
    <property type="match status" value="1"/>
</dbReference>
<proteinExistence type="predicted"/>
<dbReference type="ESTHER" id="9zzzz-e6ql22">
    <property type="family name" value="DPP4N_Peptidase_S9"/>
</dbReference>
<dbReference type="InterPro" id="IPR050278">
    <property type="entry name" value="Serine_Prot_S9B/DPPIV"/>
</dbReference>
<dbReference type="GO" id="GO:0008239">
    <property type="term" value="F:dipeptidyl-peptidase activity"/>
    <property type="evidence" value="ECO:0007669"/>
    <property type="project" value="TreeGrafter"/>
</dbReference>
<dbReference type="InterPro" id="IPR029058">
    <property type="entry name" value="AB_hydrolase_fold"/>
</dbReference>
<feature type="domain" description="Dipeptidylpeptidase IV N-terminal" evidence="2">
    <location>
        <begin position="112"/>
        <end position="455"/>
    </location>
</feature>
<feature type="domain" description="Peptidase S9 prolyl oligopeptidase catalytic" evidence="1">
    <location>
        <begin position="541"/>
        <end position="734"/>
    </location>
</feature>
<organism evidence="3">
    <name type="scientific">mine drainage metagenome</name>
    <dbReference type="NCBI Taxonomy" id="410659"/>
    <lineage>
        <taxon>unclassified sequences</taxon>
        <taxon>metagenomes</taxon>
        <taxon>ecological metagenomes</taxon>
    </lineage>
</organism>
<sequence>MCVAVGIGIAAASSAPLSMAQQGSKPITVEDIFAHGPMIGHPPEDLVWSPDDSHLTYLGADGLMEVDAASGRSRVLVPQAKIATFSAGKADEQDRDHRSRYKQANYLWSPDSKQLLFDADGVFWLYDLNSKQAVKVASAGEAAEDTPQFSPDGKSISFIKNHGLAVARLSGARASAGSSADVRLLTLGSSATLLDGQVDWVYEEELDVRSNYFWSPDSKHLAYLEMDESKVPEYPITDWIPTHPTVAMQRYPQPGDPNPAVRVGVVLATGGATKWVTVPVRPNEDYIPRFGWVDAKTLWIEILTRDHKHLDLYFADAATGEAHLALAQQDSKFFNNKYDVFLKDGHILLTSWKDGHTHIYLYRYDASNPMSGAVEMDRQLTQGDFDVDSILGINDEKQVVYYASNEGNPTEQQLWKVSFTGVRQRLTTAAGTHEGNFSFGGNTYTDRYSNLVSPPTLSFCQTGGKCSVVWSTHALDGYHLRAPQAFTVKASDGTTLYATILLPEGKTDPASVPLILNPYGGPGPMKVENKWGNDNYLFDNVLAEHGFAVLHADGRGTGRRGRDFEQAAYHDFGPVQFEDQLAVADAALKLYPQLDAKRQGWWGWSWGGTFTLYALTHSDRFRAGVSVAPVTDWRNYDSIYTERYMSEPTDFVSGYHDFSVDNSAANLRGRLLLVHGTGDDNVHMENTIQFVQQLTVHNIPYNLQLYPRKTHSITGTEVRPHLYNSILAHFEQYLFHAVSSGDGTK</sequence>
<dbReference type="GO" id="GO:0008236">
    <property type="term" value="F:serine-type peptidase activity"/>
    <property type="evidence" value="ECO:0007669"/>
    <property type="project" value="InterPro"/>
</dbReference>
<evidence type="ECO:0000313" key="3">
    <source>
        <dbReference type="EMBL" id="CBI07942.1"/>
    </source>
</evidence>
<dbReference type="SUPFAM" id="SSF53474">
    <property type="entry name" value="alpha/beta-Hydrolases"/>
    <property type="match status" value="1"/>
</dbReference>
<dbReference type="Pfam" id="PF00326">
    <property type="entry name" value="Peptidase_S9"/>
    <property type="match status" value="1"/>
</dbReference>
<evidence type="ECO:0000259" key="2">
    <source>
        <dbReference type="Pfam" id="PF00930"/>
    </source>
</evidence>
<reference evidence="3" key="1">
    <citation type="submission" date="2009-10" db="EMBL/GenBank/DDBJ databases">
        <title>Diversity of trophic interactions inside an arsenic-rich microbial ecosystem.</title>
        <authorList>
            <person name="Bertin P.N."/>
            <person name="Heinrich-Salmeron A."/>
            <person name="Pelletier E."/>
            <person name="Goulhen-Chollet F."/>
            <person name="Arsene-Ploetze F."/>
            <person name="Gallien S."/>
            <person name="Calteau A."/>
            <person name="Vallenet D."/>
            <person name="Casiot C."/>
            <person name="Chane-Woon-Ming B."/>
            <person name="Giloteaux L."/>
            <person name="Barakat M."/>
            <person name="Bonnefoy V."/>
            <person name="Bruneel O."/>
            <person name="Chandler M."/>
            <person name="Cleiss J."/>
            <person name="Duran R."/>
            <person name="Elbaz-Poulichet F."/>
            <person name="Fonknechten N."/>
            <person name="Lauga B."/>
            <person name="Mornico D."/>
            <person name="Ortet P."/>
            <person name="Schaeffer C."/>
            <person name="Siguier P."/>
            <person name="Alexander Thil Smith A."/>
            <person name="Van Dorsselaer A."/>
            <person name="Weissenbach J."/>
            <person name="Medigue C."/>
            <person name="Le Paslier D."/>
        </authorList>
    </citation>
    <scope>NUCLEOTIDE SEQUENCE</scope>
</reference>
<protein>
    <submittedName>
        <fullName evidence="3">Peptidase S9B, dipeptidylpeptidase IV-like</fullName>
    </submittedName>
</protein>
<dbReference type="Pfam" id="PF00930">
    <property type="entry name" value="DPPIV_N"/>
    <property type="match status" value="1"/>
</dbReference>
<accession>E6QL22</accession>